<keyword evidence="3" id="KW-1185">Reference proteome</keyword>
<evidence type="ECO:0000313" key="2">
    <source>
        <dbReference type="EMBL" id="RKR74715.1"/>
    </source>
</evidence>
<evidence type="ECO:0000313" key="3">
    <source>
        <dbReference type="Proteomes" id="UP000280008"/>
    </source>
</evidence>
<dbReference type="InterPro" id="IPR010982">
    <property type="entry name" value="Lambda_DNA-bd_dom_sf"/>
</dbReference>
<name>A0A495IHX5_9MICO</name>
<feature type="domain" description="HTH cro/C1-type" evidence="1">
    <location>
        <begin position="16"/>
        <end position="70"/>
    </location>
</feature>
<reference evidence="2 3" key="1">
    <citation type="submission" date="2018-10" db="EMBL/GenBank/DDBJ databases">
        <title>Sequencing the genomes of 1000 actinobacteria strains.</title>
        <authorList>
            <person name="Klenk H.-P."/>
        </authorList>
    </citation>
    <scope>NUCLEOTIDE SEQUENCE [LARGE SCALE GENOMIC DNA]</scope>
    <source>
        <strain evidence="2 3">DSM 17894</strain>
    </source>
</reference>
<dbReference type="OrthoDB" id="4990661at2"/>
<dbReference type="PROSITE" id="PS50943">
    <property type="entry name" value="HTH_CROC1"/>
    <property type="match status" value="1"/>
</dbReference>
<dbReference type="AlphaFoldDB" id="A0A495IHX5"/>
<evidence type="ECO:0000259" key="1">
    <source>
        <dbReference type="PROSITE" id="PS50943"/>
    </source>
</evidence>
<dbReference type="Proteomes" id="UP000280008">
    <property type="component" value="Unassembled WGS sequence"/>
</dbReference>
<accession>A0A495IHX5</accession>
<gene>
    <name evidence="2" type="ORF">C8E83_1843</name>
</gene>
<protein>
    <submittedName>
        <fullName evidence="2">Helix-turn-helix protein</fullName>
    </submittedName>
</protein>
<dbReference type="EMBL" id="RBKS01000001">
    <property type="protein sequence ID" value="RKR74715.1"/>
    <property type="molecule type" value="Genomic_DNA"/>
</dbReference>
<dbReference type="SMART" id="SM00530">
    <property type="entry name" value="HTH_XRE"/>
    <property type="match status" value="1"/>
</dbReference>
<dbReference type="GO" id="GO:0003677">
    <property type="term" value="F:DNA binding"/>
    <property type="evidence" value="ECO:0007669"/>
    <property type="project" value="InterPro"/>
</dbReference>
<dbReference type="RefSeq" id="WP_121369562.1">
    <property type="nucleotide sequence ID" value="NZ_RBKS01000001.1"/>
</dbReference>
<dbReference type="Gene3D" id="1.10.260.40">
    <property type="entry name" value="lambda repressor-like DNA-binding domains"/>
    <property type="match status" value="1"/>
</dbReference>
<proteinExistence type="predicted"/>
<dbReference type="Pfam" id="PF01381">
    <property type="entry name" value="HTH_3"/>
    <property type="match status" value="1"/>
</dbReference>
<dbReference type="InterPro" id="IPR001387">
    <property type="entry name" value="Cro/C1-type_HTH"/>
</dbReference>
<comment type="caution">
    <text evidence="2">The sequence shown here is derived from an EMBL/GenBank/DDBJ whole genome shotgun (WGS) entry which is preliminary data.</text>
</comment>
<dbReference type="SUPFAM" id="SSF47413">
    <property type="entry name" value="lambda repressor-like DNA-binding domains"/>
    <property type="match status" value="1"/>
</dbReference>
<sequence length="103" mass="11027">MPGPTSDASRVLGERIRDERLRLGLSQDDIANLAGMNVSNYGKIERGIGNPVLITIVRLAVVLGVDPGSLVAGIGAEHLPDGQETYTAADFVRERRSRGTLRS</sequence>
<organism evidence="2 3">
    <name type="scientific">Frondihabitans australicus</name>
    <dbReference type="NCBI Taxonomy" id="386892"/>
    <lineage>
        <taxon>Bacteria</taxon>
        <taxon>Bacillati</taxon>
        <taxon>Actinomycetota</taxon>
        <taxon>Actinomycetes</taxon>
        <taxon>Micrococcales</taxon>
        <taxon>Microbacteriaceae</taxon>
        <taxon>Frondihabitans</taxon>
    </lineage>
</organism>
<dbReference type="CDD" id="cd00093">
    <property type="entry name" value="HTH_XRE"/>
    <property type="match status" value="1"/>
</dbReference>